<keyword evidence="1" id="KW-0472">Membrane</keyword>
<dbReference type="PATRIC" id="fig|997884.3.peg.3184"/>
<keyword evidence="1" id="KW-0812">Transmembrane</keyword>
<keyword evidence="1" id="KW-1133">Transmembrane helix</keyword>
<dbReference type="HOGENOM" id="CLU_1486236_0_0_10"/>
<dbReference type="EMBL" id="AGXS01000020">
    <property type="protein sequence ID" value="EIY48016.1"/>
    <property type="molecule type" value="Genomic_DNA"/>
</dbReference>
<feature type="transmembrane region" description="Helical" evidence="1">
    <location>
        <begin position="47"/>
        <end position="66"/>
    </location>
</feature>
<reference evidence="2 3" key="1">
    <citation type="submission" date="2012-02" db="EMBL/GenBank/DDBJ databases">
        <title>The Genome Sequence of Bacteroides nordii CL02T12C05.</title>
        <authorList>
            <consortium name="The Broad Institute Genome Sequencing Platform"/>
            <person name="Earl A."/>
            <person name="Ward D."/>
            <person name="Feldgarden M."/>
            <person name="Gevers D."/>
            <person name="Zitomersky N.L."/>
            <person name="Coyne M.J."/>
            <person name="Comstock L.E."/>
            <person name="Young S.K."/>
            <person name="Zeng Q."/>
            <person name="Gargeya S."/>
            <person name="Fitzgerald M."/>
            <person name="Haas B."/>
            <person name="Abouelleil A."/>
            <person name="Alvarado L."/>
            <person name="Arachchi H.M."/>
            <person name="Berlin A."/>
            <person name="Chapman S.B."/>
            <person name="Gearin G."/>
            <person name="Goldberg J."/>
            <person name="Griggs A."/>
            <person name="Gujja S."/>
            <person name="Hansen M."/>
            <person name="Heiman D."/>
            <person name="Howarth C."/>
            <person name="Larimer J."/>
            <person name="Lui A."/>
            <person name="MacDonald P.J.P."/>
            <person name="McCowen C."/>
            <person name="Montmayeur A."/>
            <person name="Murphy C."/>
            <person name="Neiman D."/>
            <person name="Pearson M."/>
            <person name="Priest M."/>
            <person name="Roberts A."/>
            <person name="Saif S."/>
            <person name="Shea T."/>
            <person name="Sisk P."/>
            <person name="Stolte C."/>
            <person name="Sykes S."/>
            <person name="Wortman J."/>
            <person name="Nusbaum C."/>
            <person name="Birren B."/>
        </authorList>
    </citation>
    <scope>NUCLEOTIDE SEQUENCE [LARGE SCALE GENOMIC DNA]</scope>
    <source>
        <strain evidence="2 3">CL02T12C05</strain>
    </source>
</reference>
<feature type="transmembrane region" description="Helical" evidence="1">
    <location>
        <begin position="157"/>
        <end position="178"/>
    </location>
</feature>
<comment type="caution">
    <text evidence="2">The sequence shown here is derived from an EMBL/GenBank/DDBJ whole genome shotgun (WGS) entry which is preliminary data.</text>
</comment>
<dbReference type="AlphaFoldDB" id="I9RXX3"/>
<keyword evidence="3" id="KW-1185">Reference proteome</keyword>
<dbReference type="Proteomes" id="UP000003089">
    <property type="component" value="Unassembled WGS sequence"/>
</dbReference>
<evidence type="ECO:0000256" key="1">
    <source>
        <dbReference type="SAM" id="Phobius"/>
    </source>
</evidence>
<name>I9RXX3_9BACE</name>
<accession>I9RXX3</accession>
<evidence type="ECO:0000313" key="2">
    <source>
        <dbReference type="EMBL" id="EIY48016.1"/>
    </source>
</evidence>
<feature type="transmembrane region" description="Helical" evidence="1">
    <location>
        <begin position="72"/>
        <end position="92"/>
    </location>
</feature>
<proteinExistence type="predicted"/>
<evidence type="ECO:0000313" key="3">
    <source>
        <dbReference type="Proteomes" id="UP000003089"/>
    </source>
</evidence>
<dbReference type="STRING" id="997884.HMPREF1068_03095"/>
<protein>
    <submittedName>
        <fullName evidence="2">Uncharacterized protein</fullName>
    </submittedName>
</protein>
<sequence>MERKLEPWITDEMWDLMNDDITNYVFDQGEKYLEDLYRISGTITGRCYTLIGIIVAVYPFVITSSLSIKNFYYFMLAALFLIVCVSVCYYIVFCIISPYPAVGPGASPRERLVLSTLKNYRDRGETNFRKYELEALQESIDYMEESNKERARKYRNVLYLLLGSLSLFLVAACLIIGLSTF</sequence>
<gene>
    <name evidence="2" type="ORF">HMPREF1068_03095</name>
</gene>
<organism evidence="2 3">
    <name type="scientific">Bacteroides nordii CL02T12C05</name>
    <dbReference type="NCBI Taxonomy" id="997884"/>
    <lineage>
        <taxon>Bacteria</taxon>
        <taxon>Pseudomonadati</taxon>
        <taxon>Bacteroidota</taxon>
        <taxon>Bacteroidia</taxon>
        <taxon>Bacteroidales</taxon>
        <taxon>Bacteroidaceae</taxon>
        <taxon>Bacteroides</taxon>
    </lineage>
</organism>